<evidence type="ECO:0000313" key="2">
    <source>
        <dbReference type="Proteomes" id="UP000470022"/>
    </source>
</evidence>
<dbReference type="EMBL" id="CP127523">
    <property type="protein sequence ID" value="XRI70020.1"/>
    <property type="molecule type" value="Genomic_DNA"/>
</dbReference>
<name>A0ACD5H9F9_9PROT</name>
<gene>
    <name evidence="1" type="ORF">GL267_004855</name>
</gene>
<keyword evidence="2" id="KW-1185">Reference proteome</keyword>
<reference evidence="1" key="1">
    <citation type="submission" date="2023-06" db="EMBL/GenBank/DDBJ databases">
        <title>Complete and circular genome of Acidithiobacillus ferrianus DSM 107098.</title>
        <authorList>
            <person name="Norris P.R."/>
            <person name="Falagan C."/>
            <person name="Moya-Beltran A."/>
            <person name="Castro M."/>
            <person name="Quatrini R."/>
            <person name="Johnson D.B."/>
        </authorList>
    </citation>
    <scope>NUCLEOTIDE SEQUENCE</scope>
    <source>
        <strain evidence="1">MG</strain>
    </source>
</reference>
<accession>A0ACD5H9F9</accession>
<evidence type="ECO:0000313" key="1">
    <source>
        <dbReference type="EMBL" id="XRI70020.1"/>
    </source>
</evidence>
<protein>
    <submittedName>
        <fullName evidence="1">Uncharacterized protein</fullName>
    </submittedName>
</protein>
<sequence length="50" mass="5987">MGLILHGGEVAQLRTQFDQDWRLASEDVAIHPEHERRFTDKVKDWWHHHG</sequence>
<proteinExistence type="predicted"/>
<dbReference type="Proteomes" id="UP000470022">
    <property type="component" value="Chromosome"/>
</dbReference>
<organism evidence="1 2">
    <name type="scientific">Acidithiobacillus ferrianus</name>
    <dbReference type="NCBI Taxonomy" id="2678518"/>
    <lineage>
        <taxon>Bacteria</taxon>
        <taxon>Pseudomonadati</taxon>
        <taxon>Pseudomonadota</taxon>
        <taxon>Acidithiobacillia</taxon>
        <taxon>Acidithiobacillales</taxon>
        <taxon>Acidithiobacillaceae</taxon>
        <taxon>Acidithiobacillus</taxon>
    </lineage>
</organism>